<dbReference type="InterPro" id="IPR000182">
    <property type="entry name" value="GNAT_dom"/>
</dbReference>
<feature type="domain" description="N-acetyltransferase" evidence="1">
    <location>
        <begin position="1"/>
        <end position="125"/>
    </location>
</feature>
<dbReference type="Proteomes" id="UP000028878">
    <property type="component" value="Unassembled WGS sequence"/>
</dbReference>
<keyword evidence="3" id="KW-1185">Reference proteome</keyword>
<protein>
    <submittedName>
        <fullName evidence="2">Gcn5-like n-acetyltransferase</fullName>
    </submittedName>
</protein>
<dbReference type="Gene3D" id="3.40.630.30">
    <property type="match status" value="2"/>
</dbReference>
<dbReference type="PROSITE" id="PS51186">
    <property type="entry name" value="GNAT"/>
    <property type="match status" value="1"/>
</dbReference>
<dbReference type="InterPro" id="IPR052564">
    <property type="entry name" value="N-acetyltrans/Recomb-assoc"/>
</dbReference>
<keyword evidence="2" id="KW-0808">Transferase</keyword>
<sequence length="135" mass="15245">MPTPVEPTPPGPWHVRRFQRGDEPALFAVHRSAIERVASRDYTPEQIRAWLPDVSGHHPGRGVGAVLMRRIHEEAALRGIAELHAHVSLSAERFFRRWGFEVVERCLPVRRGIALPNALMRKRLSVGADPRGGWP</sequence>
<dbReference type="Pfam" id="PF13673">
    <property type="entry name" value="Acetyltransf_10"/>
    <property type="match status" value="1"/>
</dbReference>
<gene>
    <name evidence="2" type="ORF">BN948_00321</name>
</gene>
<evidence type="ECO:0000313" key="2">
    <source>
        <dbReference type="EMBL" id="CDN85924.1"/>
    </source>
</evidence>
<dbReference type="EMBL" id="CCAE010000002">
    <property type="protein sequence ID" value="CDN85924.1"/>
    <property type="molecule type" value="Genomic_DNA"/>
</dbReference>
<dbReference type="PANTHER" id="PTHR43451:SF1">
    <property type="entry name" value="ACETYLTRANSFERASE"/>
    <property type="match status" value="1"/>
</dbReference>
<evidence type="ECO:0000313" key="3">
    <source>
        <dbReference type="Proteomes" id="UP000028878"/>
    </source>
</evidence>
<dbReference type="GO" id="GO:0016747">
    <property type="term" value="F:acyltransferase activity, transferring groups other than amino-acyl groups"/>
    <property type="evidence" value="ECO:0007669"/>
    <property type="project" value="InterPro"/>
</dbReference>
<dbReference type="SUPFAM" id="SSF55729">
    <property type="entry name" value="Acyl-CoA N-acyltransferases (Nat)"/>
    <property type="match status" value="1"/>
</dbReference>
<dbReference type="RefSeq" id="WP_009520032.1">
    <property type="nucleotide sequence ID" value="NZ_CCAE010000002.1"/>
</dbReference>
<accession>A0A1L1PAX7</accession>
<dbReference type="AlphaFoldDB" id="A0A1L1PAX7"/>
<dbReference type="InterPro" id="IPR016181">
    <property type="entry name" value="Acyl_CoA_acyltransferase"/>
</dbReference>
<name>A0A1L1PAX7_HYDIT</name>
<proteinExistence type="predicted"/>
<evidence type="ECO:0000259" key="1">
    <source>
        <dbReference type="PROSITE" id="PS51186"/>
    </source>
</evidence>
<organism evidence="2 3">
    <name type="scientific">Hydrogenophaga intermedia</name>
    <dbReference type="NCBI Taxonomy" id="65786"/>
    <lineage>
        <taxon>Bacteria</taxon>
        <taxon>Pseudomonadati</taxon>
        <taxon>Pseudomonadota</taxon>
        <taxon>Betaproteobacteria</taxon>
        <taxon>Burkholderiales</taxon>
        <taxon>Comamonadaceae</taxon>
        <taxon>Hydrogenophaga</taxon>
    </lineage>
</organism>
<dbReference type="PANTHER" id="PTHR43451">
    <property type="entry name" value="ACETYLTRANSFERASE (GNAT) FAMILY PROTEIN"/>
    <property type="match status" value="1"/>
</dbReference>
<reference evidence="3" key="1">
    <citation type="submission" date="2014-11" db="EMBL/GenBank/DDBJ databases">
        <title>Draft genome sequence of Hydrogenophaga intermedia S1.</title>
        <authorList>
            <person name="Gan H.M."/>
            <person name="Chew T.H."/>
            <person name="Stolz A."/>
        </authorList>
    </citation>
    <scope>NUCLEOTIDE SEQUENCE [LARGE SCALE GENOMIC DNA]</scope>
    <source>
        <strain evidence="3">S1</strain>
    </source>
</reference>